<dbReference type="InterPro" id="IPR025358">
    <property type="entry name" value="DUF4262"/>
</dbReference>
<evidence type="ECO:0000313" key="3">
    <source>
        <dbReference type="Proteomes" id="UP000307087"/>
    </source>
</evidence>
<proteinExistence type="predicted"/>
<feature type="compositionally biased region" description="Basic and acidic residues" evidence="1">
    <location>
        <begin position="111"/>
        <end position="124"/>
    </location>
</feature>
<dbReference type="EMBL" id="STGW01000008">
    <property type="protein sequence ID" value="THV11192.1"/>
    <property type="molecule type" value="Genomic_DNA"/>
</dbReference>
<dbReference type="AlphaFoldDB" id="A0A4S8N6C0"/>
<dbReference type="Proteomes" id="UP000307087">
    <property type="component" value="Unassembled WGS sequence"/>
</dbReference>
<accession>A0A4S8N6C0</accession>
<evidence type="ECO:0000313" key="2">
    <source>
        <dbReference type="EMBL" id="THV11192.1"/>
    </source>
</evidence>
<gene>
    <name evidence="2" type="ORF">E9934_12935</name>
</gene>
<sequence>MRGPPMCWKCDHPQATDEDYLGMIQGHIEARDYFIQGVEADRWRPGFTYTVGLTLHGHPELLVTGLPHRTSVRLLDGIAHQLVRHGAEPYRAGDLQSWPVGVDDSLPRDRTAAEWHHGQHDPGKRLHRAARAGAARPDGDQRGRAPGARSRRRSQPGAVGGTGGRRLTSAC</sequence>
<comment type="caution">
    <text evidence="2">The sequence shown here is derived from an EMBL/GenBank/DDBJ whole genome shotgun (WGS) entry which is preliminary data.</text>
</comment>
<protein>
    <submittedName>
        <fullName evidence="2">DUF4262 domain-containing protein</fullName>
    </submittedName>
</protein>
<evidence type="ECO:0000256" key="1">
    <source>
        <dbReference type="SAM" id="MobiDB-lite"/>
    </source>
</evidence>
<organism evidence="2 3">
    <name type="scientific">Nocardioides caeni</name>
    <dbReference type="NCBI Taxonomy" id="574700"/>
    <lineage>
        <taxon>Bacteria</taxon>
        <taxon>Bacillati</taxon>
        <taxon>Actinomycetota</taxon>
        <taxon>Actinomycetes</taxon>
        <taxon>Propionibacteriales</taxon>
        <taxon>Nocardioidaceae</taxon>
        <taxon>Nocardioides</taxon>
    </lineage>
</organism>
<reference evidence="2 3" key="1">
    <citation type="journal article" date="2009" name="Int. J. Syst. Evol. Microbiol.">
        <title>Nocardioides caeni sp. nov., isolated from wastewater.</title>
        <authorList>
            <person name="Yoon J.H."/>
            <person name="Kang S.J."/>
            <person name="Park S."/>
            <person name="Kim W."/>
            <person name="Oh T.K."/>
        </authorList>
    </citation>
    <scope>NUCLEOTIDE SEQUENCE [LARGE SCALE GENOMIC DNA]</scope>
    <source>
        <strain evidence="2 3">DSM 23134</strain>
    </source>
</reference>
<keyword evidence="3" id="KW-1185">Reference proteome</keyword>
<name>A0A4S8N6C0_9ACTN</name>
<feature type="region of interest" description="Disordered" evidence="1">
    <location>
        <begin position="111"/>
        <end position="171"/>
    </location>
</feature>
<dbReference type="Pfam" id="PF14081">
    <property type="entry name" value="DUF4262"/>
    <property type="match status" value="1"/>
</dbReference>